<dbReference type="GO" id="GO:0005886">
    <property type="term" value="C:plasma membrane"/>
    <property type="evidence" value="ECO:0007669"/>
    <property type="project" value="UniProtKB-SubCell"/>
</dbReference>
<evidence type="ECO:0000313" key="9">
    <source>
        <dbReference type="Proteomes" id="UP000235861"/>
    </source>
</evidence>
<evidence type="ECO:0000313" key="8">
    <source>
        <dbReference type="EMBL" id="PJG60119.1"/>
    </source>
</evidence>
<keyword evidence="6 7" id="KW-0472">Membrane</keyword>
<accession>A0A2H9U817</accession>
<keyword evidence="4 7" id="KW-0812">Transmembrane</keyword>
<keyword evidence="3 7" id="KW-1003">Cell membrane</keyword>
<dbReference type="NCBIfam" id="NF009438">
    <property type="entry name" value="PRK12797.1"/>
    <property type="match status" value="1"/>
</dbReference>
<comment type="similarity">
    <text evidence="2 7">Belongs to the FliP/MopC/SpaP family.</text>
</comment>
<dbReference type="NCBIfam" id="TIGR01102">
    <property type="entry name" value="yscR"/>
    <property type="match status" value="1"/>
</dbReference>
<gene>
    <name evidence="8" type="ORF">CUC53_03690</name>
</gene>
<evidence type="ECO:0000256" key="5">
    <source>
        <dbReference type="ARBA" id="ARBA00022989"/>
    </source>
</evidence>
<name>A0A2H9U817_9GAMM</name>
<dbReference type="InterPro" id="IPR005773">
    <property type="entry name" value="T3SS_YscR-like"/>
</dbReference>
<dbReference type="PANTHER" id="PTHR30587:SF2">
    <property type="entry name" value="SURFACE PRESENTATION OF ANTIGENS PROTEIN SPAP"/>
    <property type="match status" value="1"/>
</dbReference>
<evidence type="ECO:0000256" key="7">
    <source>
        <dbReference type="RuleBase" id="RU362070"/>
    </source>
</evidence>
<dbReference type="PROSITE" id="PS01061">
    <property type="entry name" value="FLIP_2"/>
    <property type="match status" value="1"/>
</dbReference>
<dbReference type="RefSeq" id="WP_100292897.1">
    <property type="nucleotide sequence ID" value="NZ_PGGC01000031.1"/>
</dbReference>
<dbReference type="PRINTS" id="PR01302">
    <property type="entry name" value="TYPE3IMPPROT"/>
</dbReference>
<feature type="transmembrane region" description="Helical" evidence="7">
    <location>
        <begin position="160"/>
        <end position="184"/>
    </location>
</feature>
<evidence type="ECO:0000256" key="2">
    <source>
        <dbReference type="ARBA" id="ARBA00006257"/>
    </source>
</evidence>
<comment type="subcellular location">
    <subcellularLocation>
        <location evidence="1">Cell membrane</location>
        <topology evidence="1">Multi-pass membrane protein</topology>
    </subcellularLocation>
</comment>
<reference evidence="8 9" key="1">
    <citation type="submission" date="2017-11" db="EMBL/GenBank/DDBJ databases">
        <title>Draft genome sequence of environmental isolate Aeromonas cavernicola sp. nov. MDC 2508.</title>
        <authorList>
            <person name="Colston S.M."/>
            <person name="Navarro A."/>
            <person name="Martinez-Murcia A.J."/>
            <person name="Graf J."/>
        </authorList>
    </citation>
    <scope>NUCLEOTIDE SEQUENCE [LARGE SCALE GENOMIC DNA]</scope>
    <source>
        <strain evidence="8 9">MDC 2508</strain>
    </source>
</reference>
<dbReference type="NCBIfam" id="NF009437">
    <property type="entry name" value="PRK12796.1"/>
    <property type="match status" value="1"/>
</dbReference>
<dbReference type="AlphaFoldDB" id="A0A2H9U817"/>
<proteinExistence type="inferred from homology"/>
<dbReference type="OrthoDB" id="9805111at2"/>
<organism evidence="8 9">
    <name type="scientific">Aeromonas cavernicola</name>
    <dbReference type="NCBI Taxonomy" id="1006623"/>
    <lineage>
        <taxon>Bacteria</taxon>
        <taxon>Pseudomonadati</taxon>
        <taxon>Pseudomonadota</taxon>
        <taxon>Gammaproteobacteria</taxon>
        <taxon>Aeromonadales</taxon>
        <taxon>Aeromonadaceae</taxon>
        <taxon>Aeromonas</taxon>
    </lineage>
</organism>
<feature type="transmembrane region" description="Helical" evidence="7">
    <location>
        <begin position="196"/>
        <end position="217"/>
    </location>
</feature>
<evidence type="ECO:0000256" key="3">
    <source>
        <dbReference type="ARBA" id="ARBA00022475"/>
    </source>
</evidence>
<dbReference type="GO" id="GO:0009306">
    <property type="term" value="P:protein secretion"/>
    <property type="evidence" value="ECO:0007669"/>
    <property type="project" value="UniProtKB-UniRule"/>
</dbReference>
<dbReference type="EMBL" id="PGGC01000031">
    <property type="protein sequence ID" value="PJG60119.1"/>
    <property type="molecule type" value="Genomic_DNA"/>
</dbReference>
<evidence type="ECO:0000256" key="4">
    <source>
        <dbReference type="ARBA" id="ARBA00022692"/>
    </source>
</evidence>
<dbReference type="Pfam" id="PF00813">
    <property type="entry name" value="FliP"/>
    <property type="match status" value="1"/>
</dbReference>
<comment type="caution">
    <text evidence="8">The sequence shown here is derived from an EMBL/GenBank/DDBJ whole genome shotgun (WGS) entry which is preliminary data.</text>
</comment>
<comment type="caution">
    <text evidence="7">Lacks conserved residue(s) required for the propagation of feature annotation.</text>
</comment>
<feature type="transmembrane region" description="Helical" evidence="7">
    <location>
        <begin position="46"/>
        <end position="68"/>
    </location>
</feature>
<dbReference type="InterPro" id="IPR005838">
    <property type="entry name" value="T3SS_IM_P"/>
</dbReference>
<protein>
    <submittedName>
        <fullName evidence="8">EscR/YscR/HrcR family type III secretion system export apparatus protein</fullName>
    </submittedName>
</protein>
<keyword evidence="9" id="KW-1185">Reference proteome</keyword>
<evidence type="ECO:0000256" key="1">
    <source>
        <dbReference type="ARBA" id="ARBA00004651"/>
    </source>
</evidence>
<sequence>MANDISLIALLAFSTLLPFLVASGTCFIKFSIVFVMVRNALGLQQVPSNMTLNGIALLLSMFVMMPVAKQAYEYAQEEQISFTSVSALSNFVDNGLDSYRDYLRKYADPELVRFFEKAQIGRDKNEATIGPQEEIERPSILALLPAYALSEIKSAFKIGFYLYLPFVVVDLVISSILLALGMMMMSPVTISTPIKLVLFVALDGWTLLSRGLVLQYLDLVS</sequence>
<dbReference type="Proteomes" id="UP000235861">
    <property type="component" value="Unassembled WGS sequence"/>
</dbReference>
<evidence type="ECO:0000256" key="6">
    <source>
        <dbReference type="ARBA" id="ARBA00023136"/>
    </source>
</evidence>
<dbReference type="PANTHER" id="PTHR30587">
    <property type="entry name" value="FLAGELLAR BIOSYNTHETIC PROTEIN FLIP"/>
    <property type="match status" value="1"/>
</dbReference>
<keyword evidence="5 7" id="KW-1133">Transmembrane helix</keyword>
<dbReference type="PROSITE" id="PS01060">
    <property type="entry name" value="FLIP_1"/>
    <property type="match status" value="1"/>
</dbReference>